<accession>A0A9D5K8D2</accession>
<name>A0A9D5K8D2_UNCW3</name>
<reference evidence="1" key="1">
    <citation type="submission" date="2019-11" db="EMBL/GenBank/DDBJ databases">
        <title>Microbial mats filling the niche in hypersaline microbial mats.</title>
        <authorList>
            <person name="Wong H.L."/>
            <person name="Macleod F.I."/>
            <person name="White R.A. III"/>
            <person name="Burns B.P."/>
        </authorList>
    </citation>
    <scope>NUCLEOTIDE SEQUENCE</scope>
    <source>
        <strain evidence="1">Bin_327</strain>
    </source>
</reference>
<dbReference type="InterPro" id="IPR011047">
    <property type="entry name" value="Quinoprotein_ADH-like_sf"/>
</dbReference>
<dbReference type="SUPFAM" id="SSF50998">
    <property type="entry name" value="Quinoprotein alcohol dehydrogenase-like"/>
    <property type="match status" value="1"/>
</dbReference>
<dbReference type="Proteomes" id="UP000630660">
    <property type="component" value="Unassembled WGS sequence"/>
</dbReference>
<sequence>MINLILWGFAVWGGGSPDLIDMPAQSFFNPPDNFEIIDRWPYGPGFSIDIDGDTLFYTNGAVLQIGEIGINDELTWLSEQVFSGLAYTMARSGDRLYVAVDDQGIAIVNIKSLEYPEIINQFQTQGRVFGLAARGDTVYACMGSEGLAVYDCRQPANPMLIGSFTGNNLRRLKLKNDLLYITDRALGLRIIDVSNPENPVEVSSIGLTGQHEGIELDTFGNTAWVCSFDGNINVVDISDSTQPEPVSVIPVFVAWAIDLDSTNAYVVTWNDSLAVVNLDSYEIVQSIDLDTYEEDGTWPYDISTDKDNVCIAGYLGSWWIFDFEDIKNPEYTDGFMRGGVAQEITVSENWIILGLQGARIALFTRAGDPEPVFIQTIPDWPNDLQVRKDTLFAGLGWSGFATYLLPDNSQDTIDEITRLVYEHLYVEAFALADSFACLAARDSGVVVVDISDPEGFTELARLSFSSRVMSVCLNGDILYAGLETGGVCEIDVSTPSDPVKLASHPADGAVIDISLYGDLLFTAQGNLGVSIYDISSGWNRVSGIPSEKVIRKIVRAEDLIFLADGSAGISAYSITDPYSPEIKGHLNTGGDVRDIAYYSDTLALADGYDGLALVRYTCDCIDGDRIPTPEVEVCNPIFSSELKFNQSVQARLFDASGRCRSYISGDRFDGDSLEPGVYFLQGRDWSAKVIKIH</sequence>
<proteinExistence type="predicted"/>
<dbReference type="InterPro" id="IPR015943">
    <property type="entry name" value="WD40/YVTN_repeat-like_dom_sf"/>
</dbReference>
<protein>
    <recommendedName>
        <fullName evidence="3">T9SS type A sorting domain-containing protein</fullName>
    </recommendedName>
</protein>
<comment type="caution">
    <text evidence="1">The sequence shown here is derived from an EMBL/GenBank/DDBJ whole genome shotgun (WGS) entry which is preliminary data.</text>
</comment>
<dbReference type="Gene3D" id="2.130.10.10">
    <property type="entry name" value="YVTN repeat-like/Quinoprotein amine dehydrogenase"/>
    <property type="match status" value="2"/>
</dbReference>
<dbReference type="SUPFAM" id="SSF75011">
    <property type="entry name" value="3-carboxy-cis,cis-mucoante lactonizing enzyme"/>
    <property type="match status" value="1"/>
</dbReference>
<dbReference type="AlphaFoldDB" id="A0A9D5K8D2"/>
<evidence type="ECO:0000313" key="1">
    <source>
        <dbReference type="EMBL" id="MBD3364172.1"/>
    </source>
</evidence>
<organism evidence="1 2">
    <name type="scientific">candidate division WOR-3 bacterium</name>
    <dbReference type="NCBI Taxonomy" id="2052148"/>
    <lineage>
        <taxon>Bacteria</taxon>
        <taxon>Bacteria division WOR-3</taxon>
    </lineage>
</organism>
<dbReference type="EMBL" id="WJKJ01000097">
    <property type="protein sequence ID" value="MBD3364172.1"/>
    <property type="molecule type" value="Genomic_DNA"/>
</dbReference>
<dbReference type="InterPro" id="IPR013211">
    <property type="entry name" value="LVIVD"/>
</dbReference>
<dbReference type="Pfam" id="PF08309">
    <property type="entry name" value="LVIVD"/>
    <property type="match status" value="4"/>
</dbReference>
<evidence type="ECO:0000313" key="2">
    <source>
        <dbReference type="Proteomes" id="UP000630660"/>
    </source>
</evidence>
<gene>
    <name evidence="1" type="ORF">GF359_03050</name>
</gene>
<evidence type="ECO:0008006" key="3">
    <source>
        <dbReference type="Google" id="ProtNLM"/>
    </source>
</evidence>